<dbReference type="InterPro" id="IPR011251">
    <property type="entry name" value="Luciferase-like_dom"/>
</dbReference>
<feature type="domain" description="Luciferase-like" evidence="6">
    <location>
        <begin position="23"/>
        <end position="384"/>
    </location>
</feature>
<evidence type="ECO:0000256" key="3">
    <source>
        <dbReference type="ARBA" id="ARBA00023002"/>
    </source>
</evidence>
<dbReference type="InterPro" id="IPR036661">
    <property type="entry name" value="Luciferase-like_sf"/>
</dbReference>
<dbReference type="GO" id="GO:0016491">
    <property type="term" value="F:oxidoreductase activity"/>
    <property type="evidence" value="ECO:0007669"/>
    <property type="project" value="UniProtKB-KW"/>
</dbReference>
<keyword evidence="8" id="KW-1185">Reference proteome</keyword>
<dbReference type="Proteomes" id="UP001589619">
    <property type="component" value="Unassembled WGS sequence"/>
</dbReference>
<dbReference type="EMBL" id="JBHMAG010000012">
    <property type="protein sequence ID" value="MFB9753260.1"/>
    <property type="molecule type" value="Genomic_DNA"/>
</dbReference>
<dbReference type="PIRSF" id="PIRSF000337">
    <property type="entry name" value="NTA_MOA"/>
    <property type="match status" value="1"/>
</dbReference>
<dbReference type="RefSeq" id="WP_344901899.1">
    <property type="nucleotide sequence ID" value="NZ_BAAAYO010000001.1"/>
</dbReference>
<evidence type="ECO:0000256" key="4">
    <source>
        <dbReference type="ARBA" id="ARBA00023033"/>
    </source>
</evidence>
<evidence type="ECO:0000313" key="8">
    <source>
        <dbReference type="Proteomes" id="UP001589619"/>
    </source>
</evidence>
<protein>
    <submittedName>
        <fullName evidence="7">LLM class flavin-dependent oxidoreductase</fullName>
        <ecNumber evidence="7">1.-.-.-</ecNumber>
    </submittedName>
</protein>
<keyword evidence="2" id="KW-0288">FMN</keyword>
<gene>
    <name evidence="7" type="ORF">ACFFNY_16970</name>
</gene>
<dbReference type="PANTHER" id="PTHR30011">
    <property type="entry name" value="ALKANESULFONATE MONOOXYGENASE-RELATED"/>
    <property type="match status" value="1"/>
</dbReference>
<keyword evidence="4" id="KW-0503">Monooxygenase</keyword>
<dbReference type="SUPFAM" id="SSF51679">
    <property type="entry name" value="Bacterial luciferase-like"/>
    <property type="match status" value="1"/>
</dbReference>
<accession>A0ABV5VYP6</accession>
<organism evidence="7 8">
    <name type="scientific">Paenibacillus hodogayensis</name>
    <dbReference type="NCBI Taxonomy" id="279208"/>
    <lineage>
        <taxon>Bacteria</taxon>
        <taxon>Bacillati</taxon>
        <taxon>Bacillota</taxon>
        <taxon>Bacilli</taxon>
        <taxon>Bacillales</taxon>
        <taxon>Paenibacillaceae</taxon>
        <taxon>Paenibacillus</taxon>
    </lineage>
</organism>
<comment type="caution">
    <text evidence="7">The sequence shown here is derived from an EMBL/GenBank/DDBJ whole genome shotgun (WGS) entry which is preliminary data.</text>
</comment>
<dbReference type="NCBIfam" id="TIGR03860">
    <property type="entry name" value="FMN_nitrolo"/>
    <property type="match status" value="1"/>
</dbReference>
<dbReference type="PANTHER" id="PTHR30011:SF16">
    <property type="entry name" value="C2H2 FINGER DOMAIN TRANSCRIPTION FACTOR (EUROFUNG)-RELATED"/>
    <property type="match status" value="1"/>
</dbReference>
<proteinExistence type="inferred from homology"/>
<dbReference type="CDD" id="cd01095">
    <property type="entry name" value="Nitrilotriacetate_monoxgenase"/>
    <property type="match status" value="1"/>
</dbReference>
<evidence type="ECO:0000256" key="2">
    <source>
        <dbReference type="ARBA" id="ARBA00022643"/>
    </source>
</evidence>
<comment type="similarity">
    <text evidence="5">Belongs to the NtaA/SnaA/DszA monooxygenase family.</text>
</comment>
<dbReference type="InterPro" id="IPR016215">
    <property type="entry name" value="NTA_MOA"/>
</dbReference>
<keyword evidence="1" id="KW-0285">Flavoprotein</keyword>
<keyword evidence="3 7" id="KW-0560">Oxidoreductase</keyword>
<dbReference type="InterPro" id="IPR051260">
    <property type="entry name" value="Diverse_substr_monoxygenases"/>
</dbReference>
<dbReference type="Pfam" id="PF00296">
    <property type="entry name" value="Bac_luciferase"/>
    <property type="match status" value="1"/>
</dbReference>
<evidence type="ECO:0000313" key="7">
    <source>
        <dbReference type="EMBL" id="MFB9753260.1"/>
    </source>
</evidence>
<dbReference type="Gene3D" id="3.20.20.30">
    <property type="entry name" value="Luciferase-like domain"/>
    <property type="match status" value="1"/>
</dbReference>
<reference evidence="7 8" key="1">
    <citation type="submission" date="2024-09" db="EMBL/GenBank/DDBJ databases">
        <authorList>
            <person name="Sun Q."/>
            <person name="Mori K."/>
        </authorList>
    </citation>
    <scope>NUCLEOTIDE SEQUENCE [LARGE SCALE GENOMIC DNA]</scope>
    <source>
        <strain evidence="7 8">JCM 12520</strain>
    </source>
</reference>
<dbReference type="EC" id="1.-.-.-" evidence="7"/>
<evidence type="ECO:0000259" key="6">
    <source>
        <dbReference type="Pfam" id="PF00296"/>
    </source>
</evidence>
<evidence type="ECO:0000256" key="1">
    <source>
        <dbReference type="ARBA" id="ARBA00022630"/>
    </source>
</evidence>
<name>A0ABV5VYP6_9BACL</name>
<evidence type="ECO:0000256" key="5">
    <source>
        <dbReference type="ARBA" id="ARBA00033748"/>
    </source>
</evidence>
<sequence length="457" mass="50175">MTDNRMRLGTAFLATGEQMASWRYPGTPADGAVNLDHYVQMIRKSEEGKLDFAFIADGLYINEVTMPQYVSRFEPVTAISVLAAHSTRIGLVATVSATYSEPFTVARQFASLDVLSGGRAGWNLVTSALDGAALNHSRDGHPAHADRYERAAEHLSVVRGLWDSWESNAFIHNKETGVFFDPDKMHRLDHRGKHFSVQGPLNIGRTPQGHPVVFQAGSSEAGKELAAQGAEAVFTGMGGVSTIAESKRFYEDVKGRLAKYGRTRDELKILPGISPVIGSTAKEAQAKYERIAGLIDIETALRYLGRWFNHHDFTQYPLDEPFPELGDTGSENYKSVTDRIKRNAKEQGLTLRQAAIGNATPRGPLVGTPEHVADVLEQFFRAGAADGFILLGHVLPEGLNDFVDHVVPLLQARGLFRTEYEHATLRGNLGLPEPINRYAQAWTDSAASRPSYTTGKE</sequence>